<dbReference type="InterPro" id="IPR003148">
    <property type="entry name" value="RCK_N"/>
</dbReference>
<evidence type="ECO:0000313" key="5">
    <source>
        <dbReference type="Proteomes" id="UP000276301"/>
    </source>
</evidence>
<dbReference type="GO" id="GO:0015079">
    <property type="term" value="F:potassium ion transmembrane transporter activity"/>
    <property type="evidence" value="ECO:0007669"/>
    <property type="project" value="InterPro"/>
</dbReference>
<dbReference type="GO" id="GO:0005886">
    <property type="term" value="C:plasma membrane"/>
    <property type="evidence" value="ECO:0007669"/>
    <property type="project" value="InterPro"/>
</dbReference>
<dbReference type="AlphaFoldDB" id="A0A498CLG8"/>
<dbReference type="PRINTS" id="PR00335">
    <property type="entry name" value="KUPTAKETRKA"/>
</dbReference>
<dbReference type="Pfam" id="PF02254">
    <property type="entry name" value="TrkA_N"/>
    <property type="match status" value="1"/>
</dbReference>
<dbReference type="Proteomes" id="UP000276301">
    <property type="component" value="Unassembled WGS sequence"/>
</dbReference>
<dbReference type="PANTHER" id="PTHR43833:SF8">
    <property type="entry name" value="TRK SYSTEM POTASSIUM UPTAKE PROTEIN TRKA"/>
    <property type="match status" value="1"/>
</dbReference>
<keyword evidence="1" id="KW-0813">Transport</keyword>
<dbReference type="InterPro" id="IPR036291">
    <property type="entry name" value="NAD(P)-bd_dom_sf"/>
</dbReference>
<keyword evidence="2" id="KW-0630">Potassium</keyword>
<keyword evidence="1" id="KW-0633">Potassium transport</keyword>
<organism evidence="4 5">
    <name type="scientific">Anaerotruncus massiliensis</name>
    <name type="common">ex Liu et al. 2021</name>
    <dbReference type="NCBI Taxonomy" id="2321404"/>
    <lineage>
        <taxon>Bacteria</taxon>
        <taxon>Bacillati</taxon>
        <taxon>Bacillota</taxon>
        <taxon>Clostridia</taxon>
        <taxon>Eubacteriales</taxon>
        <taxon>Oscillospiraceae</taxon>
        <taxon>Anaerotruncus</taxon>
    </lineage>
</organism>
<accession>A0A498CLG8</accession>
<dbReference type="PANTHER" id="PTHR43833">
    <property type="entry name" value="POTASSIUM CHANNEL PROTEIN 2-RELATED-RELATED"/>
    <property type="match status" value="1"/>
</dbReference>
<keyword evidence="5" id="KW-1185">Reference proteome</keyword>
<comment type="caution">
    <text evidence="4">The sequence shown here is derived from an EMBL/GenBank/DDBJ whole genome shotgun (WGS) entry which is preliminary data.</text>
</comment>
<dbReference type="PROSITE" id="PS51201">
    <property type="entry name" value="RCK_N"/>
    <property type="match status" value="1"/>
</dbReference>
<dbReference type="EMBL" id="RCHT01000017">
    <property type="protein sequence ID" value="RLL09773.1"/>
    <property type="molecule type" value="Genomic_DNA"/>
</dbReference>
<evidence type="ECO:0000313" key="4">
    <source>
        <dbReference type="EMBL" id="RLL09773.1"/>
    </source>
</evidence>
<dbReference type="RefSeq" id="WP_121587123.1">
    <property type="nucleotide sequence ID" value="NZ_RCHT01000017.1"/>
</dbReference>
<gene>
    <name evidence="4" type="ORF">D4A47_09680</name>
</gene>
<keyword evidence="1" id="KW-0406">Ion transport</keyword>
<protein>
    <submittedName>
        <fullName evidence="4">TrkA family potassium uptake protein</fullName>
    </submittedName>
</protein>
<reference evidence="4 5" key="1">
    <citation type="submission" date="2018-10" db="EMBL/GenBank/DDBJ databases">
        <title>Anaerotruncus faecis sp. nov., isolated from human feces.</title>
        <authorList>
            <person name="Wang Y.-J."/>
        </authorList>
    </citation>
    <scope>NUCLEOTIDE SEQUENCE [LARGE SCALE GENOMIC DNA]</scope>
    <source>
        <strain evidence="4 5">22A2-44</strain>
    </source>
</reference>
<dbReference type="InterPro" id="IPR006036">
    <property type="entry name" value="K_uptake_TrkA"/>
</dbReference>
<sequence>MNILIVGCGKVGSQLSNVLSRMGHDVAVIDQNPAHFSSLADDFSGYNVTGVPIDQDVLRRGGIENCDALAAVTDDDNMNVMVCQLASEIFKVPRVLARVYDPRRGNVFSHFGLHTVCPTNISVDAIYSMLTGRDQVKNVYLDSATVSFDADEPDAKEIGLTLGELVLRNNAKQGLFGLLHADGNLTLAHPNSTEEVGPDDRLLYAKVID</sequence>
<evidence type="ECO:0000256" key="1">
    <source>
        <dbReference type="ARBA" id="ARBA00022538"/>
    </source>
</evidence>
<name>A0A498CLG8_9FIRM</name>
<evidence type="ECO:0000256" key="2">
    <source>
        <dbReference type="ARBA" id="ARBA00022958"/>
    </source>
</evidence>
<dbReference type="Gene3D" id="3.40.50.720">
    <property type="entry name" value="NAD(P)-binding Rossmann-like Domain"/>
    <property type="match status" value="1"/>
</dbReference>
<dbReference type="InterPro" id="IPR050721">
    <property type="entry name" value="Trk_Ktr_HKT_K-transport"/>
</dbReference>
<dbReference type="SUPFAM" id="SSF51735">
    <property type="entry name" value="NAD(P)-binding Rossmann-fold domains"/>
    <property type="match status" value="1"/>
</dbReference>
<proteinExistence type="predicted"/>
<evidence type="ECO:0000259" key="3">
    <source>
        <dbReference type="PROSITE" id="PS51201"/>
    </source>
</evidence>
<feature type="domain" description="RCK N-terminal" evidence="3">
    <location>
        <begin position="1"/>
        <end position="123"/>
    </location>
</feature>